<feature type="domain" description="CxC1-like cysteine cluster associated with KDZ transposases" evidence="1">
    <location>
        <begin position="2"/>
        <end position="60"/>
    </location>
</feature>
<proteinExistence type="predicted"/>
<dbReference type="Proteomes" id="UP000077266">
    <property type="component" value="Unassembled WGS sequence"/>
</dbReference>
<protein>
    <recommendedName>
        <fullName evidence="1">CxC1-like cysteine cluster associated with KDZ transposases domain-containing protein</fullName>
    </recommendedName>
</protein>
<dbReference type="EMBL" id="KV425968">
    <property type="protein sequence ID" value="KZV94702.1"/>
    <property type="molecule type" value="Genomic_DNA"/>
</dbReference>
<feature type="non-terminal residue" evidence="2">
    <location>
        <position position="1"/>
    </location>
</feature>
<accession>A0A165JDR2</accession>
<dbReference type="OrthoDB" id="3200967at2759"/>
<dbReference type="InterPro" id="IPR041320">
    <property type="entry name" value="CxC1"/>
</dbReference>
<gene>
    <name evidence="2" type="ORF">EXIGLDRAFT_611406</name>
</gene>
<sequence>TLAICACTPAVEQLLARGYFPCAPVRPSLAFNLKLLEFISIHSLNVAPNATAWAASLQQYWARRGLVAEYGDTFRKRLATALHWYLVLDNCAEVSVSQNLHRTWVSYRTADS</sequence>
<dbReference type="InParanoid" id="A0A165JDR2"/>
<keyword evidence="3" id="KW-1185">Reference proteome</keyword>
<evidence type="ECO:0000259" key="1">
    <source>
        <dbReference type="Pfam" id="PF18802"/>
    </source>
</evidence>
<dbReference type="STRING" id="1314781.A0A165JDR2"/>
<name>A0A165JDR2_EXIGL</name>
<evidence type="ECO:0000313" key="3">
    <source>
        <dbReference type="Proteomes" id="UP000077266"/>
    </source>
</evidence>
<organism evidence="2 3">
    <name type="scientific">Exidia glandulosa HHB12029</name>
    <dbReference type="NCBI Taxonomy" id="1314781"/>
    <lineage>
        <taxon>Eukaryota</taxon>
        <taxon>Fungi</taxon>
        <taxon>Dikarya</taxon>
        <taxon>Basidiomycota</taxon>
        <taxon>Agaricomycotina</taxon>
        <taxon>Agaricomycetes</taxon>
        <taxon>Auriculariales</taxon>
        <taxon>Exidiaceae</taxon>
        <taxon>Exidia</taxon>
    </lineage>
</organism>
<dbReference type="Pfam" id="PF18802">
    <property type="entry name" value="CxC1"/>
    <property type="match status" value="1"/>
</dbReference>
<reference evidence="2 3" key="1">
    <citation type="journal article" date="2016" name="Mol. Biol. Evol.">
        <title>Comparative Genomics of Early-Diverging Mushroom-Forming Fungi Provides Insights into the Origins of Lignocellulose Decay Capabilities.</title>
        <authorList>
            <person name="Nagy L.G."/>
            <person name="Riley R."/>
            <person name="Tritt A."/>
            <person name="Adam C."/>
            <person name="Daum C."/>
            <person name="Floudas D."/>
            <person name="Sun H."/>
            <person name="Yadav J.S."/>
            <person name="Pangilinan J."/>
            <person name="Larsson K.H."/>
            <person name="Matsuura K."/>
            <person name="Barry K."/>
            <person name="Labutti K."/>
            <person name="Kuo R."/>
            <person name="Ohm R.A."/>
            <person name="Bhattacharya S.S."/>
            <person name="Shirouzu T."/>
            <person name="Yoshinaga Y."/>
            <person name="Martin F.M."/>
            <person name="Grigoriev I.V."/>
            <person name="Hibbett D.S."/>
        </authorList>
    </citation>
    <scope>NUCLEOTIDE SEQUENCE [LARGE SCALE GENOMIC DNA]</scope>
    <source>
        <strain evidence="2 3">HHB12029</strain>
    </source>
</reference>
<evidence type="ECO:0000313" key="2">
    <source>
        <dbReference type="EMBL" id="KZV94702.1"/>
    </source>
</evidence>
<dbReference type="AlphaFoldDB" id="A0A165JDR2"/>